<evidence type="ECO:0000259" key="6">
    <source>
        <dbReference type="SMART" id="SM00849"/>
    </source>
</evidence>
<dbReference type="InterPro" id="IPR051013">
    <property type="entry name" value="MBL_superfamily_lactonases"/>
</dbReference>
<comment type="caution">
    <text evidence="7">The sequence shown here is derived from an EMBL/GenBank/DDBJ whole genome shotgun (WGS) entry which is preliminary data.</text>
</comment>
<dbReference type="Pfam" id="PF00753">
    <property type="entry name" value="Lactamase_B"/>
    <property type="match status" value="1"/>
</dbReference>
<dbReference type="InterPro" id="IPR001279">
    <property type="entry name" value="Metallo-B-lactamas"/>
</dbReference>
<gene>
    <name evidence="7" type="ORF">C7384_101281</name>
</gene>
<dbReference type="AlphaFoldDB" id="A0A2U1DF99"/>
<organism evidence="7 8">
    <name type="scientific">Convivina intestini</name>
    <dbReference type="NCBI Taxonomy" id="1505726"/>
    <lineage>
        <taxon>Bacteria</taxon>
        <taxon>Bacillati</taxon>
        <taxon>Bacillota</taxon>
        <taxon>Bacilli</taxon>
        <taxon>Lactobacillales</taxon>
        <taxon>Lactobacillaceae</taxon>
        <taxon>Convivina</taxon>
    </lineage>
</organism>
<sequence>MPSKVKLVAILDTGFTIAPSFVINRHHKSLKIKKIPALAFLLHHDDLGYIMVDTGYSKEFLTATRHFPARFYRWVTPVKMQEKQSVIAQLKEHGIEPTDIKIIILSHLHADHVGDLRAFSQSQILIEPAELDYAQKLKGATQVRHGYLKYLLEPVTKLGEAIQVAAPAGLLGPDSLELVELSGHSRAMFGLKFKDQQSQQEILLAADAAWSQAEVQDPDNGPAKLAHMMMYSWPLYQKSIQKVHDYHQQGVKVLLAHESRESQWF</sequence>
<dbReference type="Gene3D" id="3.60.15.10">
    <property type="entry name" value="Ribonuclease Z/Hydroxyacylglutathione hydrolase-like"/>
    <property type="match status" value="1"/>
</dbReference>
<reference evidence="7 8" key="1">
    <citation type="submission" date="2018-04" db="EMBL/GenBank/DDBJ databases">
        <title>Genomic Encyclopedia of Type Strains, Phase IV (KMG-IV): sequencing the most valuable type-strain genomes for metagenomic binning, comparative biology and taxonomic classification.</title>
        <authorList>
            <person name="Goeker M."/>
        </authorList>
    </citation>
    <scope>NUCLEOTIDE SEQUENCE [LARGE SCALE GENOMIC DNA]</scope>
    <source>
        <strain evidence="7 8">DSM 28795</strain>
    </source>
</reference>
<dbReference type="PANTHER" id="PTHR42978">
    <property type="entry name" value="QUORUM-QUENCHING LACTONASE YTNP-RELATED-RELATED"/>
    <property type="match status" value="1"/>
</dbReference>
<dbReference type="GO" id="GO:0046872">
    <property type="term" value="F:metal ion binding"/>
    <property type="evidence" value="ECO:0007669"/>
    <property type="project" value="UniProtKB-KW"/>
</dbReference>
<keyword evidence="8" id="KW-1185">Reference proteome</keyword>
<dbReference type="GO" id="GO:0016787">
    <property type="term" value="F:hydrolase activity"/>
    <property type="evidence" value="ECO:0007669"/>
    <property type="project" value="UniProtKB-KW"/>
</dbReference>
<evidence type="ECO:0000313" key="8">
    <source>
        <dbReference type="Proteomes" id="UP000245433"/>
    </source>
</evidence>
<evidence type="ECO:0000256" key="2">
    <source>
        <dbReference type="ARBA" id="ARBA00007749"/>
    </source>
</evidence>
<evidence type="ECO:0000256" key="1">
    <source>
        <dbReference type="ARBA" id="ARBA00001947"/>
    </source>
</evidence>
<protein>
    <submittedName>
        <fullName evidence="7">Metallo-beta-lactamase superfamily protein</fullName>
    </submittedName>
</protein>
<evidence type="ECO:0000256" key="5">
    <source>
        <dbReference type="ARBA" id="ARBA00022833"/>
    </source>
</evidence>
<evidence type="ECO:0000256" key="4">
    <source>
        <dbReference type="ARBA" id="ARBA00022801"/>
    </source>
</evidence>
<accession>A0A2U1DF99</accession>
<name>A0A2U1DF99_9LACO</name>
<comment type="similarity">
    <text evidence="2">Belongs to the metallo-beta-lactamase superfamily.</text>
</comment>
<evidence type="ECO:0000313" key="7">
    <source>
        <dbReference type="EMBL" id="PVY86365.1"/>
    </source>
</evidence>
<keyword evidence="5" id="KW-0862">Zinc</keyword>
<dbReference type="RefSeq" id="WP_089937693.1">
    <property type="nucleotide sequence ID" value="NZ_CAKOEX010000001.1"/>
</dbReference>
<dbReference type="CDD" id="cd07730">
    <property type="entry name" value="metallo-hydrolase-like_MBL-fold"/>
    <property type="match status" value="1"/>
</dbReference>
<keyword evidence="3" id="KW-0479">Metal-binding</keyword>
<dbReference type="InterPro" id="IPR036866">
    <property type="entry name" value="RibonucZ/Hydroxyglut_hydro"/>
</dbReference>
<proteinExistence type="inferred from homology"/>
<keyword evidence="4" id="KW-0378">Hydrolase</keyword>
<dbReference type="SUPFAM" id="SSF56281">
    <property type="entry name" value="Metallo-hydrolase/oxidoreductase"/>
    <property type="match status" value="1"/>
</dbReference>
<feature type="domain" description="Metallo-beta-lactamase" evidence="6">
    <location>
        <begin position="36"/>
        <end position="257"/>
    </location>
</feature>
<dbReference type="SMART" id="SM00849">
    <property type="entry name" value="Lactamase_B"/>
    <property type="match status" value="1"/>
</dbReference>
<dbReference type="Proteomes" id="UP000245433">
    <property type="component" value="Unassembled WGS sequence"/>
</dbReference>
<comment type="cofactor">
    <cofactor evidence="1">
        <name>Zn(2+)</name>
        <dbReference type="ChEBI" id="CHEBI:29105"/>
    </cofactor>
</comment>
<dbReference type="EMBL" id="QEKT01000001">
    <property type="protein sequence ID" value="PVY86365.1"/>
    <property type="molecule type" value="Genomic_DNA"/>
</dbReference>
<dbReference type="PANTHER" id="PTHR42978:SF2">
    <property type="entry name" value="102 KBASES UNSTABLE REGION: FROM 1 TO 119443"/>
    <property type="match status" value="1"/>
</dbReference>
<evidence type="ECO:0000256" key="3">
    <source>
        <dbReference type="ARBA" id="ARBA00022723"/>
    </source>
</evidence>
<dbReference type="OrthoDB" id="9802897at2"/>